<dbReference type="GO" id="GO:0004618">
    <property type="term" value="F:phosphoglycerate kinase activity"/>
    <property type="evidence" value="ECO:0007669"/>
    <property type="project" value="UniProtKB-UniRule"/>
</dbReference>
<dbReference type="InterPro" id="IPR001576">
    <property type="entry name" value="Phosphoglycerate_kinase"/>
</dbReference>
<feature type="binding site" evidence="13 14">
    <location>
        <begin position="366"/>
        <end position="369"/>
    </location>
    <ligand>
        <name>ATP</name>
        <dbReference type="ChEBI" id="CHEBI:30616"/>
    </ligand>
</feature>
<feature type="binding site" evidence="13">
    <location>
        <position position="42"/>
    </location>
    <ligand>
        <name>substrate</name>
    </ligand>
</feature>
<dbReference type="Pfam" id="PF00162">
    <property type="entry name" value="PGK"/>
    <property type="match status" value="1"/>
</dbReference>
<feature type="binding site" evidence="13">
    <location>
        <position position="124"/>
    </location>
    <ligand>
        <name>substrate</name>
    </ligand>
</feature>
<dbReference type="Proteomes" id="UP000176512">
    <property type="component" value="Unassembled WGS sequence"/>
</dbReference>
<evidence type="ECO:0000256" key="4">
    <source>
        <dbReference type="ARBA" id="ARBA00011245"/>
    </source>
</evidence>
<dbReference type="GO" id="GO:0043531">
    <property type="term" value="F:ADP binding"/>
    <property type="evidence" value="ECO:0007669"/>
    <property type="project" value="TreeGrafter"/>
</dbReference>
<dbReference type="UniPathway" id="UPA00109">
    <property type="reaction ID" value="UER00185"/>
</dbReference>
<dbReference type="GO" id="GO:0005829">
    <property type="term" value="C:cytosol"/>
    <property type="evidence" value="ECO:0007669"/>
    <property type="project" value="TreeGrafter"/>
</dbReference>
<evidence type="ECO:0000256" key="9">
    <source>
        <dbReference type="ARBA" id="ARBA00022741"/>
    </source>
</evidence>
<evidence type="ECO:0000256" key="3">
    <source>
        <dbReference type="ARBA" id="ARBA00008982"/>
    </source>
</evidence>
<dbReference type="PANTHER" id="PTHR11406:SF23">
    <property type="entry name" value="PHOSPHOGLYCERATE KINASE 1, CHLOROPLASTIC-RELATED"/>
    <property type="match status" value="1"/>
</dbReference>
<dbReference type="GO" id="GO:0005524">
    <property type="term" value="F:ATP binding"/>
    <property type="evidence" value="ECO:0007669"/>
    <property type="project" value="UniProtKB-KW"/>
</dbReference>
<dbReference type="SUPFAM" id="SSF53748">
    <property type="entry name" value="Phosphoglycerate kinase"/>
    <property type="match status" value="1"/>
</dbReference>
<keyword evidence="11 13" id="KW-0067">ATP-binding</keyword>
<keyword evidence="8 13" id="KW-0808">Transferase</keyword>
<evidence type="ECO:0000256" key="7">
    <source>
        <dbReference type="ARBA" id="ARBA00022490"/>
    </source>
</evidence>
<dbReference type="HAMAP" id="MF_00145">
    <property type="entry name" value="Phosphoglyc_kinase"/>
    <property type="match status" value="1"/>
</dbReference>
<accession>A0A1G1YPS3</accession>
<comment type="subcellular location">
    <subcellularLocation>
        <location evidence="13">Cytoplasm</location>
    </subcellularLocation>
</comment>
<dbReference type="FunFam" id="3.40.50.1260:FF:000031">
    <property type="entry name" value="Phosphoglycerate kinase 1"/>
    <property type="match status" value="1"/>
</dbReference>
<feature type="binding site" evidence="13 14">
    <location>
        <position position="340"/>
    </location>
    <ligand>
        <name>ATP</name>
        <dbReference type="ChEBI" id="CHEBI:30616"/>
    </ligand>
</feature>
<gene>
    <name evidence="13" type="primary">pgk</name>
    <name evidence="16" type="ORF">A3A24_00540</name>
</gene>
<evidence type="ECO:0000256" key="8">
    <source>
        <dbReference type="ARBA" id="ARBA00022679"/>
    </source>
</evidence>
<feature type="binding site" evidence="13">
    <location>
        <position position="157"/>
    </location>
    <ligand>
        <name>substrate</name>
    </ligand>
</feature>
<evidence type="ECO:0000256" key="15">
    <source>
        <dbReference type="RuleBase" id="RU000532"/>
    </source>
</evidence>
<dbReference type="Gene3D" id="3.40.50.1260">
    <property type="entry name" value="Phosphoglycerate kinase, N-terminal domain"/>
    <property type="match status" value="2"/>
</dbReference>
<evidence type="ECO:0000256" key="2">
    <source>
        <dbReference type="ARBA" id="ARBA00004838"/>
    </source>
</evidence>
<evidence type="ECO:0000256" key="6">
    <source>
        <dbReference type="ARBA" id="ARBA00016471"/>
    </source>
</evidence>
<evidence type="ECO:0000256" key="14">
    <source>
        <dbReference type="PIRSR" id="PIRSR000724-2"/>
    </source>
</evidence>
<dbReference type="PRINTS" id="PR00477">
    <property type="entry name" value="PHGLYCKINASE"/>
</dbReference>
<dbReference type="GO" id="GO:0006094">
    <property type="term" value="P:gluconeogenesis"/>
    <property type="evidence" value="ECO:0007669"/>
    <property type="project" value="TreeGrafter"/>
</dbReference>
<feature type="binding site" evidence="13 14">
    <location>
        <position position="207"/>
    </location>
    <ligand>
        <name>ATP</name>
        <dbReference type="ChEBI" id="CHEBI:30616"/>
    </ligand>
</feature>
<dbReference type="InterPro" id="IPR036043">
    <property type="entry name" value="Phosphoglycerate_kinase_sf"/>
</dbReference>
<keyword evidence="9 13" id="KW-0547">Nucleotide-binding</keyword>
<dbReference type="GO" id="GO:0006096">
    <property type="term" value="P:glycolytic process"/>
    <property type="evidence" value="ECO:0007669"/>
    <property type="project" value="UniProtKB-UniRule"/>
</dbReference>
<evidence type="ECO:0000256" key="1">
    <source>
        <dbReference type="ARBA" id="ARBA00000642"/>
    </source>
</evidence>
<keyword evidence="10 13" id="KW-0418">Kinase</keyword>
<comment type="catalytic activity">
    <reaction evidence="1 13 15">
        <text>(2R)-3-phosphoglycerate + ATP = (2R)-3-phospho-glyceroyl phosphate + ADP</text>
        <dbReference type="Rhea" id="RHEA:14801"/>
        <dbReference type="ChEBI" id="CHEBI:30616"/>
        <dbReference type="ChEBI" id="CHEBI:57604"/>
        <dbReference type="ChEBI" id="CHEBI:58272"/>
        <dbReference type="ChEBI" id="CHEBI:456216"/>
        <dbReference type="EC" id="2.7.2.3"/>
    </reaction>
</comment>
<dbReference type="AlphaFoldDB" id="A0A1G1YPS3"/>
<comment type="caution">
    <text evidence="16">The sequence shown here is derived from an EMBL/GenBank/DDBJ whole genome shotgun (WGS) entry which is preliminary data.</text>
</comment>
<sequence length="410" mass="45520">MIKIKSLQSVKGLKGKTVLLRVAYDIPLAQRGKNWVVADDRRITETVPTIKYLLKHNCKIVLLSWLSRPGGKIVEKYRMDPVAKKLSEILGRPVKKIDDCIGPKVFAEIKKIKPGSLLMLENVRFYHQEEENDKRFAKLLVAGIDLIVFDAFGQSHRIHASTVGITKLRPTYAGFLLEKELTALAKVTVKPVRPLVVVLGGAKISDKVSVLQQLVKIADYILIGGGLANIFLQAAGQPVGQSFVEDIFVDKAKRKKINFSRLAKKIYQKNRQKIVLPKDLLAANKIDAHALVEIIDLEKKEQINPHWTYLDIGPKTIAEYLSYFKKAKTIFWNGPMGVFEIPKFALGTKRIAQAIARSKAVTVLGGGDTESVIGQYNLNGQFTHVSTGGGASLEFLAGHELPAIKDLIKK</sequence>
<dbReference type="EC" id="2.7.2.3" evidence="5 13"/>
<comment type="pathway">
    <text evidence="2 13">Carbohydrate degradation; glycolysis; pyruvate from D-glyceraldehyde 3-phosphate: step 2/5.</text>
</comment>
<dbReference type="PIRSF" id="PIRSF000724">
    <property type="entry name" value="Pgk"/>
    <property type="match status" value="1"/>
</dbReference>
<comment type="similarity">
    <text evidence="3 13 15">Belongs to the phosphoglycerate kinase family.</text>
</comment>
<dbReference type="InterPro" id="IPR015824">
    <property type="entry name" value="Phosphoglycerate_kinase_N"/>
</dbReference>
<comment type="subunit">
    <text evidence="4 13">Monomer.</text>
</comment>
<name>A0A1G1YPS3_9BACT</name>
<evidence type="ECO:0000256" key="10">
    <source>
        <dbReference type="ARBA" id="ARBA00022777"/>
    </source>
</evidence>
<organism evidence="16 17">
    <name type="scientific">Candidatus Buchananbacteria bacterium RIFCSPLOWO2_01_FULL_46_12</name>
    <dbReference type="NCBI Taxonomy" id="1797546"/>
    <lineage>
        <taxon>Bacteria</taxon>
        <taxon>Candidatus Buchananiibacteriota</taxon>
    </lineage>
</organism>
<keyword evidence="7 13" id="KW-0963">Cytoplasm</keyword>
<evidence type="ECO:0000256" key="5">
    <source>
        <dbReference type="ARBA" id="ARBA00013061"/>
    </source>
</evidence>
<evidence type="ECO:0000256" key="13">
    <source>
        <dbReference type="HAMAP-Rule" id="MF_00145"/>
    </source>
</evidence>
<evidence type="ECO:0000313" key="17">
    <source>
        <dbReference type="Proteomes" id="UP000176512"/>
    </source>
</evidence>
<dbReference type="PANTHER" id="PTHR11406">
    <property type="entry name" value="PHOSPHOGLYCERATE KINASE"/>
    <property type="match status" value="1"/>
</dbReference>
<dbReference type="FunFam" id="3.40.50.1260:FF:000006">
    <property type="entry name" value="Phosphoglycerate kinase"/>
    <property type="match status" value="1"/>
</dbReference>
<evidence type="ECO:0000256" key="11">
    <source>
        <dbReference type="ARBA" id="ARBA00022840"/>
    </source>
</evidence>
<comment type="caution">
    <text evidence="13">Lacks conserved residue(s) required for the propagation of feature annotation.</text>
</comment>
<dbReference type="EMBL" id="MHIP01000046">
    <property type="protein sequence ID" value="OGY53806.1"/>
    <property type="molecule type" value="Genomic_DNA"/>
</dbReference>
<evidence type="ECO:0000313" key="16">
    <source>
        <dbReference type="EMBL" id="OGY53806.1"/>
    </source>
</evidence>
<reference evidence="16 17" key="1">
    <citation type="journal article" date="2016" name="Nat. Commun.">
        <title>Thousands of microbial genomes shed light on interconnected biogeochemical processes in an aquifer system.</title>
        <authorList>
            <person name="Anantharaman K."/>
            <person name="Brown C.T."/>
            <person name="Hug L.A."/>
            <person name="Sharon I."/>
            <person name="Castelle C.J."/>
            <person name="Probst A.J."/>
            <person name="Thomas B.C."/>
            <person name="Singh A."/>
            <person name="Wilkins M.J."/>
            <person name="Karaoz U."/>
            <person name="Brodie E.L."/>
            <person name="Williams K.H."/>
            <person name="Hubbard S.S."/>
            <person name="Banfield J.F."/>
        </authorList>
    </citation>
    <scope>NUCLEOTIDE SEQUENCE [LARGE SCALE GENOMIC DNA]</scope>
</reference>
<keyword evidence="12 13" id="KW-0324">Glycolysis</keyword>
<evidence type="ECO:0000256" key="12">
    <source>
        <dbReference type="ARBA" id="ARBA00023152"/>
    </source>
</evidence>
<proteinExistence type="inferred from homology"/>
<protein>
    <recommendedName>
        <fullName evidence="6 13">Phosphoglycerate kinase</fullName>
        <ecNumber evidence="5 13">2.7.2.3</ecNumber>
    </recommendedName>
</protein>